<accession>A0A8S3W9I4</accession>
<evidence type="ECO:0000259" key="2">
    <source>
        <dbReference type="Pfam" id="PF16794"/>
    </source>
</evidence>
<reference evidence="3" key="1">
    <citation type="submission" date="2021-04" db="EMBL/GenBank/DDBJ databases">
        <authorList>
            <person name="Tunstrom K."/>
        </authorList>
    </citation>
    <scope>NUCLEOTIDE SEQUENCE</scope>
</reference>
<feature type="compositionally biased region" description="Pro residues" evidence="1">
    <location>
        <begin position="717"/>
        <end position="732"/>
    </location>
</feature>
<feature type="compositionally biased region" description="Polar residues" evidence="1">
    <location>
        <begin position="386"/>
        <end position="400"/>
    </location>
</feature>
<feature type="region of interest" description="Disordered" evidence="1">
    <location>
        <begin position="378"/>
        <end position="400"/>
    </location>
</feature>
<feature type="compositionally biased region" description="Polar residues" evidence="1">
    <location>
        <begin position="628"/>
        <end position="639"/>
    </location>
</feature>
<proteinExistence type="predicted"/>
<dbReference type="GO" id="GO:0005667">
    <property type="term" value="C:transcription regulator complex"/>
    <property type="evidence" value="ECO:0007669"/>
    <property type="project" value="TreeGrafter"/>
</dbReference>
<feature type="region of interest" description="Disordered" evidence="1">
    <location>
        <begin position="628"/>
        <end position="732"/>
    </location>
</feature>
<feature type="compositionally biased region" description="Polar residues" evidence="1">
    <location>
        <begin position="771"/>
        <end position="788"/>
    </location>
</feature>
<dbReference type="GO" id="GO:0003712">
    <property type="term" value="F:transcription coregulator activity"/>
    <property type="evidence" value="ECO:0007669"/>
    <property type="project" value="TreeGrafter"/>
</dbReference>
<dbReference type="PANTHER" id="PTHR23210">
    <property type="entry name" value="ACTIVATING TRANSCRIPTION FACTOR 7 INTERACTING PROTEIN"/>
    <property type="match status" value="1"/>
</dbReference>
<feature type="compositionally biased region" description="Low complexity" evidence="1">
    <location>
        <begin position="650"/>
        <end position="675"/>
    </location>
</feature>
<dbReference type="AlphaFoldDB" id="A0A8S3W9I4"/>
<evidence type="ECO:0000256" key="1">
    <source>
        <dbReference type="SAM" id="MobiDB-lite"/>
    </source>
</evidence>
<dbReference type="CDD" id="cd00063">
    <property type="entry name" value="FN3"/>
    <property type="match status" value="1"/>
</dbReference>
<feature type="compositionally biased region" description="Polar residues" evidence="1">
    <location>
        <begin position="676"/>
        <end position="685"/>
    </location>
</feature>
<dbReference type="GO" id="GO:0005634">
    <property type="term" value="C:nucleus"/>
    <property type="evidence" value="ECO:0007669"/>
    <property type="project" value="TreeGrafter"/>
</dbReference>
<gene>
    <name evidence="3" type="ORF">PAPOLLO_LOCUS3404</name>
</gene>
<sequence length="928" mass="103681">MNQHSLITAILSCHVITRKNNAIDFGCGNDYHRRYSNDENITPAQTTVISDKDEEVFEQDKINNETRKPEPINISINGDCDNTKSDDITSSASNKTLTEISDACIKEINKSNENVKCDKTISQCYEFESQSELSSQNLEEKLECQSKPVDLLHKDINKLEVNLAETESIKENACFIDKDVTNVNEKATKSDIENVKINNSETEVPNNSQNVDTLEKFKEQNDDNVYSIEPNNSKHVKSVCSTLNTKDCDSTAEQTLTTKDIVALSENNEVHSKFTTGIISEKNLKTACTKNCNDAVNVAEAHLDVEQPRIVPVNNVDLNNVHQSETQSIEKIGVQENVDELKKNNVVEGDKKIDEKKTEEKKKSSLICKLSNTLDILSDDEDEQPEVSQSIPKPNNNNKQCISVEDDDDIMLIDEDICSKKDSVSINSHTGKILEQNDKSVCNENICPNENVATDMKNESATEKTVQNLEKNNMCNKNKDLNENLNMRSLLPCNFLKTCKKNLADMTREDLEEFCILKIVESVVDRSSLGDIKTQLKTMTLTVEEYKKKAMMLAKQNRDLQVVLKSIQEEQKKAPGYPITPLKITRSVGMQVLMTDKPIGKRKGIQGTNSNSTSNCYIATEKLTRNTLQKSQKNTSQQIPVPRLVPAANNTATKSNTITQTNTTTPGKPQQTNNTLPKSVSNSPPTQKPEKRPRQLSVTVDLTDDEPPTKMASRSSPAPPVRLVPPQNLMPPQRPQFGPIMSSPRKVYIPISGPQAQNVRPGQTIMLKTVPPNSGPRQRVPPTNSLGKIQSNTIRMNRVQSRHPAPLPDAMKQYQPPNWKALPPPPDLKLSKVENGIVISWKIDGYQDDSYEEIASYQLYAYQETTSPPSTALWKKIGDVKALPLPMACTLTQFMAGYKYYFAVRAVDVKSRLGPFSLPGSILLLNKM</sequence>
<organism evidence="3 4">
    <name type="scientific">Parnassius apollo</name>
    <name type="common">Apollo butterfly</name>
    <name type="synonym">Papilio apollo</name>
    <dbReference type="NCBI Taxonomy" id="110799"/>
    <lineage>
        <taxon>Eukaryota</taxon>
        <taxon>Metazoa</taxon>
        <taxon>Ecdysozoa</taxon>
        <taxon>Arthropoda</taxon>
        <taxon>Hexapoda</taxon>
        <taxon>Insecta</taxon>
        <taxon>Pterygota</taxon>
        <taxon>Neoptera</taxon>
        <taxon>Endopterygota</taxon>
        <taxon>Lepidoptera</taxon>
        <taxon>Glossata</taxon>
        <taxon>Ditrysia</taxon>
        <taxon>Papilionoidea</taxon>
        <taxon>Papilionidae</taxon>
        <taxon>Parnassiinae</taxon>
        <taxon>Parnassini</taxon>
        <taxon>Parnassius</taxon>
        <taxon>Parnassius</taxon>
    </lineage>
</organism>
<dbReference type="PANTHER" id="PTHR23210:SF26">
    <property type="entry name" value="ACTIVATING TRANSCRIPTION FACTOR 7-INTERACTING PROTEIN 1"/>
    <property type="match status" value="1"/>
</dbReference>
<dbReference type="OrthoDB" id="2434995at2759"/>
<dbReference type="InterPro" id="IPR056565">
    <property type="entry name" value="Fn3_ATF7IP"/>
</dbReference>
<dbReference type="EMBL" id="CAJQZP010000212">
    <property type="protein sequence ID" value="CAG4946649.1"/>
    <property type="molecule type" value="Genomic_DNA"/>
</dbReference>
<dbReference type="GO" id="GO:0006355">
    <property type="term" value="P:regulation of DNA-templated transcription"/>
    <property type="evidence" value="ECO:0007669"/>
    <property type="project" value="TreeGrafter"/>
</dbReference>
<dbReference type="InterPro" id="IPR026085">
    <property type="entry name" value="ATF7-int"/>
</dbReference>
<dbReference type="Pfam" id="PF16794">
    <property type="entry name" value="fn3_4"/>
    <property type="match status" value="1"/>
</dbReference>
<dbReference type="Proteomes" id="UP000691718">
    <property type="component" value="Unassembled WGS sequence"/>
</dbReference>
<evidence type="ECO:0000313" key="4">
    <source>
        <dbReference type="Proteomes" id="UP000691718"/>
    </source>
</evidence>
<name>A0A8S3W9I4_PARAO</name>
<comment type="caution">
    <text evidence="3">The sequence shown here is derived from an EMBL/GenBank/DDBJ whole genome shotgun (WGS) entry which is preliminary data.</text>
</comment>
<feature type="domain" description="Activating transcription factor 7-interacting protein Fn3" evidence="2">
    <location>
        <begin position="822"/>
        <end position="919"/>
    </location>
</feature>
<dbReference type="InterPro" id="IPR003961">
    <property type="entry name" value="FN3_dom"/>
</dbReference>
<protein>
    <submittedName>
        <fullName evidence="3">(apollo) hypothetical protein</fullName>
    </submittedName>
</protein>
<keyword evidence="4" id="KW-1185">Reference proteome</keyword>
<feature type="region of interest" description="Disordered" evidence="1">
    <location>
        <begin position="769"/>
        <end position="788"/>
    </location>
</feature>
<evidence type="ECO:0000313" key="3">
    <source>
        <dbReference type="EMBL" id="CAG4946649.1"/>
    </source>
</evidence>